<evidence type="ECO:0000256" key="1">
    <source>
        <dbReference type="ARBA" id="ARBA00010062"/>
    </source>
</evidence>
<dbReference type="RefSeq" id="WP_167682260.1">
    <property type="nucleotide sequence ID" value="NZ_JAATWB010000007.1"/>
</dbReference>
<evidence type="ECO:0000313" key="6">
    <source>
        <dbReference type="Proteomes" id="UP000720344"/>
    </source>
</evidence>
<feature type="domain" description="Leucine-binding protein" evidence="4">
    <location>
        <begin position="43"/>
        <end position="383"/>
    </location>
</feature>
<feature type="chain" id="PRO_5045146050" evidence="3">
    <location>
        <begin position="21"/>
        <end position="393"/>
    </location>
</feature>
<reference evidence="6" key="1">
    <citation type="submission" date="2020-03" db="EMBL/GenBank/DDBJ databases">
        <title>Whole-genome sequence of the purple nonsulfur bacterium Rhodocyclus tenuis DSM112.</title>
        <authorList>
            <person name="Kyndt J.A."/>
            <person name="Meyer T.E."/>
        </authorList>
    </citation>
    <scope>NUCLEOTIDE SEQUENCE [LARGE SCALE GENOMIC DNA]</scope>
    <source>
        <strain evidence="6">DSM 112</strain>
    </source>
</reference>
<dbReference type="Gene3D" id="3.40.50.2300">
    <property type="match status" value="2"/>
</dbReference>
<name>A0ABX0WMA2_9RHOO</name>
<dbReference type="SUPFAM" id="SSF53822">
    <property type="entry name" value="Periplasmic binding protein-like I"/>
    <property type="match status" value="1"/>
</dbReference>
<keyword evidence="6" id="KW-1185">Reference proteome</keyword>
<dbReference type="PANTHER" id="PTHR47151:SF2">
    <property type="entry name" value="AMINO ACID BINDING PROTEIN"/>
    <property type="match status" value="1"/>
</dbReference>
<accession>A0ABX0WMA2</accession>
<dbReference type="InterPro" id="IPR028082">
    <property type="entry name" value="Peripla_BP_I"/>
</dbReference>
<evidence type="ECO:0000256" key="2">
    <source>
        <dbReference type="ARBA" id="ARBA00022729"/>
    </source>
</evidence>
<evidence type="ECO:0000256" key="3">
    <source>
        <dbReference type="SAM" id="SignalP"/>
    </source>
</evidence>
<dbReference type="PANTHER" id="PTHR47151">
    <property type="entry name" value="LEU/ILE/VAL-BINDING ABC TRANSPORTER SUBUNIT"/>
    <property type="match status" value="1"/>
</dbReference>
<dbReference type="Proteomes" id="UP000720344">
    <property type="component" value="Unassembled WGS sequence"/>
</dbReference>
<keyword evidence="2 3" id="KW-0732">Signal</keyword>
<gene>
    <name evidence="5" type="ORF">HCX48_10835</name>
</gene>
<dbReference type="Pfam" id="PF13458">
    <property type="entry name" value="Peripla_BP_6"/>
    <property type="match status" value="1"/>
</dbReference>
<dbReference type="CDD" id="cd06342">
    <property type="entry name" value="PBP1_ABC_LIVBP-like"/>
    <property type="match status" value="1"/>
</dbReference>
<sequence length="393" mass="41007">MKMNALFQCSALAVSLALLGGCSQKDEAPAAAAPAAAPEVKVVKLGFAAPLTGPQAHYGKEMQNGVILAIEEANAGQPQIGGQPVRFELVSEDDQADPKQGTAVAQKLVDAKIVGMLGHFNSGTSIPASRIYAEAGIPEIAMATSPAYTGNGYKTTFRAMTNDVQQGSVMGRFAVETLKAHRIAIIDDRTAYGQGLADEFEKSAKAAGADIVKREFTSDKGTDFMAILTSIKSAKPDVVFFGGADAQAGPMARQIKQLGIKAALMGGEMIKSPNFLSLAGTAADGTIASLAGLPLAQMPGGKDYETKYKARFNEDVQIYSPYAYDATMVLIAAMKAAGSSEPAKYLPALAKTQMAGVTSGTIGYDEKGDLKDGAITVYKVEGGEWKVLEASSK</sequence>
<proteinExistence type="inferred from homology"/>
<dbReference type="PROSITE" id="PS51257">
    <property type="entry name" value="PROKAR_LIPOPROTEIN"/>
    <property type="match status" value="1"/>
</dbReference>
<feature type="signal peptide" evidence="3">
    <location>
        <begin position="1"/>
        <end position="20"/>
    </location>
</feature>
<dbReference type="InterPro" id="IPR028081">
    <property type="entry name" value="Leu-bd"/>
</dbReference>
<evidence type="ECO:0000259" key="4">
    <source>
        <dbReference type="Pfam" id="PF13458"/>
    </source>
</evidence>
<protein>
    <submittedName>
        <fullName evidence="5">Branched-chain amino acid ABC transporter substrate-binding protein</fullName>
    </submittedName>
</protein>
<comment type="similarity">
    <text evidence="1">Belongs to the leucine-binding protein family.</text>
</comment>
<organism evidence="5 6">
    <name type="scientific">Rhodocyclus gracilis</name>
    <dbReference type="NCBI Taxonomy" id="2929842"/>
    <lineage>
        <taxon>Bacteria</taxon>
        <taxon>Pseudomonadati</taxon>
        <taxon>Pseudomonadota</taxon>
        <taxon>Betaproteobacteria</taxon>
        <taxon>Rhodocyclales</taxon>
        <taxon>Rhodocyclaceae</taxon>
        <taxon>Rhodocyclus</taxon>
    </lineage>
</organism>
<dbReference type="EMBL" id="JAATWB010000007">
    <property type="protein sequence ID" value="NJA89715.1"/>
    <property type="molecule type" value="Genomic_DNA"/>
</dbReference>
<comment type="caution">
    <text evidence="5">The sequence shown here is derived from an EMBL/GenBank/DDBJ whole genome shotgun (WGS) entry which is preliminary data.</text>
</comment>
<evidence type="ECO:0000313" key="5">
    <source>
        <dbReference type="EMBL" id="NJA89715.1"/>
    </source>
</evidence>